<keyword evidence="2" id="KW-1185">Reference proteome</keyword>
<evidence type="ECO:0000313" key="1">
    <source>
        <dbReference type="EMBL" id="MFD2590195.1"/>
    </source>
</evidence>
<sequence length="254" mass="29851">MSLTERQIEYGFNYYFPDEANKIKSVVELNEFNGERKLSINCTQLDYWIEKNGKKAKDKKRILAEWCSFLQENPNAFDELYFGTRMPQELFEAVCHQRGLKRLEIKWGVYDSLKSISKLTEIEFLDIGAGSAVQSIEPLTELKKLKGLQVENFQKISNYEAFSKLISLESLFIDGDRTSPKNIRIESIDFLRKMPQLKCYRMLAAILVTKDYSPILELNNLEYLALRGRREVKKMYGDFAKLPKLKWGWGWRER</sequence>
<name>A0ABW5N3I6_9FLAO</name>
<gene>
    <name evidence="1" type="ORF">ACFSTE_05085</name>
</gene>
<dbReference type="InterPro" id="IPR032675">
    <property type="entry name" value="LRR_dom_sf"/>
</dbReference>
<accession>A0ABW5N3I6</accession>
<reference evidence="2" key="1">
    <citation type="journal article" date="2019" name="Int. J. Syst. Evol. Microbiol.">
        <title>The Global Catalogue of Microorganisms (GCM) 10K type strain sequencing project: providing services to taxonomists for standard genome sequencing and annotation.</title>
        <authorList>
            <consortium name="The Broad Institute Genomics Platform"/>
            <consortium name="The Broad Institute Genome Sequencing Center for Infectious Disease"/>
            <person name="Wu L."/>
            <person name="Ma J."/>
        </authorList>
    </citation>
    <scope>NUCLEOTIDE SEQUENCE [LARGE SCALE GENOMIC DNA]</scope>
    <source>
        <strain evidence="2">KCTC 42423</strain>
    </source>
</reference>
<organism evidence="1 2">
    <name type="scientific">Aquimarina hainanensis</name>
    <dbReference type="NCBI Taxonomy" id="1578017"/>
    <lineage>
        <taxon>Bacteria</taxon>
        <taxon>Pseudomonadati</taxon>
        <taxon>Bacteroidota</taxon>
        <taxon>Flavobacteriia</taxon>
        <taxon>Flavobacteriales</taxon>
        <taxon>Flavobacteriaceae</taxon>
        <taxon>Aquimarina</taxon>
    </lineage>
</organism>
<dbReference type="Gene3D" id="3.80.10.10">
    <property type="entry name" value="Ribonuclease Inhibitor"/>
    <property type="match status" value="1"/>
</dbReference>
<evidence type="ECO:0000313" key="2">
    <source>
        <dbReference type="Proteomes" id="UP001597459"/>
    </source>
</evidence>
<dbReference type="RefSeq" id="WP_176029696.1">
    <property type="nucleotide sequence ID" value="NZ_JBHSJV010000001.1"/>
</dbReference>
<dbReference type="EMBL" id="JBHULX010000003">
    <property type="protein sequence ID" value="MFD2590195.1"/>
    <property type="molecule type" value="Genomic_DNA"/>
</dbReference>
<dbReference type="SUPFAM" id="SSF52058">
    <property type="entry name" value="L domain-like"/>
    <property type="match status" value="1"/>
</dbReference>
<protein>
    <submittedName>
        <fullName evidence="1">Leucine-rich repeat domain-containing protein</fullName>
    </submittedName>
</protein>
<proteinExistence type="predicted"/>
<dbReference type="Proteomes" id="UP001597459">
    <property type="component" value="Unassembled WGS sequence"/>
</dbReference>
<comment type="caution">
    <text evidence="1">The sequence shown here is derived from an EMBL/GenBank/DDBJ whole genome shotgun (WGS) entry which is preliminary data.</text>
</comment>